<gene>
    <name evidence="1" type="ORF">H4S07_000506</name>
</gene>
<organism evidence="1 2">
    <name type="scientific">Coemansia furcata</name>
    <dbReference type="NCBI Taxonomy" id="417177"/>
    <lineage>
        <taxon>Eukaryota</taxon>
        <taxon>Fungi</taxon>
        <taxon>Fungi incertae sedis</taxon>
        <taxon>Zoopagomycota</taxon>
        <taxon>Kickxellomycotina</taxon>
        <taxon>Kickxellomycetes</taxon>
        <taxon>Kickxellales</taxon>
        <taxon>Kickxellaceae</taxon>
        <taxon>Coemansia</taxon>
    </lineage>
</organism>
<proteinExistence type="predicted"/>
<dbReference type="EMBL" id="JANBUP010000032">
    <property type="protein sequence ID" value="KAJ2813661.1"/>
    <property type="molecule type" value="Genomic_DNA"/>
</dbReference>
<comment type="caution">
    <text evidence="1">The sequence shown here is derived from an EMBL/GenBank/DDBJ whole genome shotgun (WGS) entry which is preliminary data.</text>
</comment>
<evidence type="ECO:0000313" key="2">
    <source>
        <dbReference type="Proteomes" id="UP001140096"/>
    </source>
</evidence>
<reference evidence="1" key="1">
    <citation type="submission" date="2022-07" db="EMBL/GenBank/DDBJ databases">
        <title>Phylogenomic reconstructions and comparative analyses of Kickxellomycotina fungi.</title>
        <authorList>
            <person name="Reynolds N.K."/>
            <person name="Stajich J.E."/>
            <person name="Barry K."/>
            <person name="Grigoriev I.V."/>
            <person name="Crous P."/>
            <person name="Smith M.E."/>
        </authorList>
    </citation>
    <scope>NUCLEOTIDE SEQUENCE</scope>
    <source>
        <strain evidence="1">CBS 102833</strain>
    </source>
</reference>
<sequence length="339" mass="37952">MLCIAGRQAGRMMAGRWAIPAVVAPRRRQFSSTPSISSTSDKSNGVADISGYTDQLSNEAEYPLILKVMQASLESIHDGPIACPWWGVIAGSAFALRAGLMLPVYIYQQRAQARARKLAGISKLWYRPMRTSLELELATRTPPVTDKEFGKLLTKRLSRRHHLLMFRQGCHPIFSVLLPMTQIPIWMSMTFCLRHLSGRLIPLLDSATATLPTAAPDMASEGILWFTNLVATDSTGMLPAITGLVYLANALVQLYRRREYTIANFPDGAIRKETWFTRTIPYLGLVAPPVITYAAMFQPSAIVLYWLASSSFTLAQKLVFHNQKLRKQLKFNYIEKKAT</sequence>
<accession>A0ACC1LS31</accession>
<keyword evidence="2" id="KW-1185">Reference proteome</keyword>
<protein>
    <submittedName>
        <fullName evidence="1">Uncharacterized protein</fullName>
    </submittedName>
</protein>
<dbReference type="Proteomes" id="UP001140096">
    <property type="component" value="Unassembled WGS sequence"/>
</dbReference>
<evidence type="ECO:0000313" key="1">
    <source>
        <dbReference type="EMBL" id="KAJ2813661.1"/>
    </source>
</evidence>
<name>A0ACC1LS31_9FUNG</name>